<reference evidence="2 3" key="1">
    <citation type="journal article" date="2018" name="Cell">
        <title>The Chara Genome: Secondary Complexity and Implications for Plant Terrestrialization.</title>
        <authorList>
            <person name="Nishiyama T."/>
            <person name="Sakayama H."/>
            <person name="Vries J.D."/>
            <person name="Buschmann H."/>
            <person name="Saint-Marcoux D."/>
            <person name="Ullrich K.K."/>
            <person name="Haas F.B."/>
            <person name="Vanderstraeten L."/>
            <person name="Becker D."/>
            <person name="Lang D."/>
            <person name="Vosolsobe S."/>
            <person name="Rombauts S."/>
            <person name="Wilhelmsson P.K.I."/>
            <person name="Janitza P."/>
            <person name="Kern R."/>
            <person name="Heyl A."/>
            <person name="Rumpler F."/>
            <person name="Villalobos L.I.A.C."/>
            <person name="Clay J.M."/>
            <person name="Skokan R."/>
            <person name="Toyoda A."/>
            <person name="Suzuki Y."/>
            <person name="Kagoshima H."/>
            <person name="Schijlen E."/>
            <person name="Tajeshwar N."/>
            <person name="Catarino B."/>
            <person name="Hetherington A.J."/>
            <person name="Saltykova A."/>
            <person name="Bonnot C."/>
            <person name="Breuninger H."/>
            <person name="Symeonidi A."/>
            <person name="Radhakrishnan G.V."/>
            <person name="Van Nieuwerburgh F."/>
            <person name="Deforce D."/>
            <person name="Chang C."/>
            <person name="Karol K.G."/>
            <person name="Hedrich R."/>
            <person name="Ulvskov P."/>
            <person name="Glockner G."/>
            <person name="Delwiche C.F."/>
            <person name="Petrasek J."/>
            <person name="Van de Peer Y."/>
            <person name="Friml J."/>
            <person name="Beilby M."/>
            <person name="Dolan L."/>
            <person name="Kohara Y."/>
            <person name="Sugano S."/>
            <person name="Fujiyama A."/>
            <person name="Delaux P.-M."/>
            <person name="Quint M."/>
            <person name="TheiBen G."/>
            <person name="Hagemann M."/>
            <person name="Harholt J."/>
            <person name="Dunand C."/>
            <person name="Zachgo S."/>
            <person name="Langdale J."/>
            <person name="Maumus F."/>
            <person name="Straeten D.V.D."/>
            <person name="Gould S.B."/>
            <person name="Rensing S.A."/>
        </authorList>
    </citation>
    <scope>NUCLEOTIDE SEQUENCE [LARGE SCALE GENOMIC DNA]</scope>
    <source>
        <strain evidence="2 3">S276</strain>
    </source>
</reference>
<proteinExistence type="predicted"/>
<feature type="compositionally biased region" description="Basic residues" evidence="1">
    <location>
        <begin position="318"/>
        <end position="330"/>
    </location>
</feature>
<evidence type="ECO:0000313" key="3">
    <source>
        <dbReference type="Proteomes" id="UP000265515"/>
    </source>
</evidence>
<gene>
    <name evidence="2" type="ORF">CBR_g32454</name>
</gene>
<dbReference type="Gramene" id="GBG81464">
    <property type="protein sequence ID" value="GBG81464"/>
    <property type="gene ID" value="CBR_g32454"/>
</dbReference>
<feature type="compositionally biased region" description="Basic and acidic residues" evidence="1">
    <location>
        <begin position="336"/>
        <end position="347"/>
    </location>
</feature>
<evidence type="ECO:0000313" key="2">
    <source>
        <dbReference type="EMBL" id="GBG81464.1"/>
    </source>
</evidence>
<evidence type="ECO:0000256" key="1">
    <source>
        <dbReference type="SAM" id="MobiDB-lite"/>
    </source>
</evidence>
<feature type="compositionally biased region" description="Polar residues" evidence="1">
    <location>
        <begin position="307"/>
        <end position="317"/>
    </location>
</feature>
<dbReference type="AlphaFoldDB" id="A0A388LGM7"/>
<accession>A0A388LGM7</accession>
<dbReference type="Proteomes" id="UP000265515">
    <property type="component" value="Unassembled WGS sequence"/>
</dbReference>
<organism evidence="2 3">
    <name type="scientific">Chara braunii</name>
    <name type="common">Braun's stonewort</name>
    <dbReference type="NCBI Taxonomy" id="69332"/>
    <lineage>
        <taxon>Eukaryota</taxon>
        <taxon>Viridiplantae</taxon>
        <taxon>Streptophyta</taxon>
        <taxon>Charophyceae</taxon>
        <taxon>Charales</taxon>
        <taxon>Characeae</taxon>
        <taxon>Chara</taxon>
    </lineage>
</organism>
<comment type="caution">
    <text evidence="2">The sequence shown here is derived from an EMBL/GenBank/DDBJ whole genome shotgun (WGS) entry which is preliminary data.</text>
</comment>
<sequence>MGEPTPDTEEDRMAREAREDEEEAARAKALADAGPRTQAMARDMEVMRQLETGGEGVRGSVAEDEQMDDPVGMAHDGEARDEIVIDSAMAEADAAQLRDPGKVPAGDVGDEEPVGSPVAVGGDVETGEDACGEVHGDVGAPSTLPASGMGEGAGVMAPPPIQQDAPTGTHRQRCRRPPGVGTQCTRYVEQPRDNLIFGAMIVDELGACLATDLTETRCGVRIDSKKAKTLLPCMQSVSWGLASPTPPSDASVAVGAMGVGAAQSPPSVARDRGTQPSAANSATGRPRERRQATTWVDASLLGHTDVPWSNTRRSTTATRKRQPGLGRRHSSTSLTREVHAAGFDHRGGSGVDAEGAGGHGSAAPGAQVSTHGLGEVSQILGADVLGPPRTQRPIPRRALHRDGETTEGERLEMTQGRRRMDTLISVA</sequence>
<feature type="region of interest" description="Disordered" evidence="1">
    <location>
        <begin position="1"/>
        <end position="38"/>
    </location>
</feature>
<feature type="region of interest" description="Disordered" evidence="1">
    <location>
        <begin position="262"/>
        <end position="368"/>
    </location>
</feature>
<keyword evidence="3" id="KW-1185">Reference proteome</keyword>
<protein>
    <submittedName>
        <fullName evidence="2">Uncharacterized protein</fullName>
    </submittedName>
</protein>
<dbReference type="EMBL" id="BFEA01000375">
    <property type="protein sequence ID" value="GBG81464.1"/>
    <property type="molecule type" value="Genomic_DNA"/>
</dbReference>
<feature type="compositionally biased region" description="Polar residues" evidence="1">
    <location>
        <begin position="274"/>
        <end position="283"/>
    </location>
</feature>
<name>A0A388LGM7_CHABU</name>
<feature type="region of interest" description="Disordered" evidence="1">
    <location>
        <begin position="401"/>
        <end position="427"/>
    </location>
</feature>
<feature type="compositionally biased region" description="Basic and acidic residues" evidence="1">
    <location>
        <begin position="401"/>
        <end position="412"/>
    </location>
</feature>
<feature type="compositionally biased region" description="Acidic residues" evidence="1">
    <location>
        <begin position="1"/>
        <end position="10"/>
    </location>
</feature>